<protein>
    <recommendedName>
        <fullName evidence="1">non-specific serine/threonine protein kinase</fullName>
        <ecNumber evidence="1">2.7.11.1</ecNumber>
    </recommendedName>
</protein>
<keyword evidence="5" id="KW-0418">Kinase</keyword>
<dbReference type="AlphaFoldDB" id="A0A445E9N7"/>
<evidence type="ECO:0000256" key="6">
    <source>
        <dbReference type="ARBA" id="ARBA00022840"/>
    </source>
</evidence>
<sequence>MDDEEAKELSWSKRMNIISGTANALSYMRHDCFPSIVHRDETSNNISNNILLNSELHTLQVGTYGYLAPELAYTMALTENCNVYSFRVVVLETLVGRHPRELISSSLDDSSNKT</sequence>
<evidence type="ECO:0000313" key="11">
    <source>
        <dbReference type="Proteomes" id="UP000289738"/>
    </source>
</evidence>
<comment type="catalytic activity">
    <reaction evidence="8">
        <text>L-seryl-[protein] + ATP = O-phospho-L-seryl-[protein] + ADP + H(+)</text>
        <dbReference type="Rhea" id="RHEA:17989"/>
        <dbReference type="Rhea" id="RHEA-COMP:9863"/>
        <dbReference type="Rhea" id="RHEA-COMP:11604"/>
        <dbReference type="ChEBI" id="CHEBI:15378"/>
        <dbReference type="ChEBI" id="CHEBI:29999"/>
        <dbReference type="ChEBI" id="CHEBI:30616"/>
        <dbReference type="ChEBI" id="CHEBI:83421"/>
        <dbReference type="ChEBI" id="CHEBI:456216"/>
        <dbReference type="EC" id="2.7.11.1"/>
    </reaction>
</comment>
<evidence type="ECO:0000313" key="10">
    <source>
        <dbReference type="EMBL" id="RYR72137.1"/>
    </source>
</evidence>
<comment type="caution">
    <text evidence="10">The sequence shown here is derived from an EMBL/GenBank/DDBJ whole genome shotgun (WGS) entry which is preliminary data.</text>
</comment>
<accession>A0A445E9N7</accession>
<dbReference type="GO" id="GO:0004674">
    <property type="term" value="F:protein serine/threonine kinase activity"/>
    <property type="evidence" value="ECO:0007669"/>
    <property type="project" value="UniProtKB-KW"/>
</dbReference>
<evidence type="ECO:0000256" key="5">
    <source>
        <dbReference type="ARBA" id="ARBA00022777"/>
    </source>
</evidence>
<dbReference type="PROSITE" id="PS50011">
    <property type="entry name" value="PROTEIN_KINASE_DOM"/>
    <property type="match status" value="1"/>
</dbReference>
<keyword evidence="6" id="KW-0067">ATP-binding</keyword>
<evidence type="ECO:0000256" key="7">
    <source>
        <dbReference type="ARBA" id="ARBA00047899"/>
    </source>
</evidence>
<dbReference type="Gene3D" id="1.10.510.10">
    <property type="entry name" value="Transferase(Phosphotransferase) domain 1"/>
    <property type="match status" value="2"/>
</dbReference>
<name>A0A445E9N7_ARAHY</name>
<evidence type="ECO:0000256" key="8">
    <source>
        <dbReference type="ARBA" id="ARBA00048679"/>
    </source>
</evidence>
<dbReference type="PANTHER" id="PTHR48005">
    <property type="entry name" value="LEUCINE RICH REPEAT KINASE 2"/>
    <property type="match status" value="1"/>
</dbReference>
<dbReference type="InterPro" id="IPR011009">
    <property type="entry name" value="Kinase-like_dom_sf"/>
</dbReference>
<reference evidence="10 11" key="1">
    <citation type="submission" date="2019-01" db="EMBL/GenBank/DDBJ databases">
        <title>Sequencing of cultivated peanut Arachis hypogaea provides insights into genome evolution and oil improvement.</title>
        <authorList>
            <person name="Chen X."/>
        </authorList>
    </citation>
    <scope>NUCLEOTIDE SEQUENCE [LARGE SCALE GENOMIC DNA]</scope>
    <source>
        <strain evidence="11">cv. Fuhuasheng</strain>
        <tissue evidence="10">Leaves</tissue>
    </source>
</reference>
<evidence type="ECO:0000256" key="4">
    <source>
        <dbReference type="ARBA" id="ARBA00022741"/>
    </source>
</evidence>
<dbReference type="SUPFAM" id="SSF56112">
    <property type="entry name" value="Protein kinase-like (PK-like)"/>
    <property type="match status" value="1"/>
</dbReference>
<dbReference type="GO" id="GO:0005524">
    <property type="term" value="F:ATP binding"/>
    <property type="evidence" value="ECO:0007669"/>
    <property type="project" value="UniProtKB-KW"/>
</dbReference>
<keyword evidence="4" id="KW-0547">Nucleotide-binding</keyword>
<keyword evidence="3" id="KW-0808">Transferase</keyword>
<keyword evidence="2" id="KW-0723">Serine/threonine-protein kinase</keyword>
<feature type="domain" description="Protein kinase" evidence="9">
    <location>
        <begin position="1"/>
        <end position="114"/>
    </location>
</feature>
<dbReference type="EC" id="2.7.11.1" evidence="1"/>
<evidence type="ECO:0000256" key="2">
    <source>
        <dbReference type="ARBA" id="ARBA00022527"/>
    </source>
</evidence>
<organism evidence="10 11">
    <name type="scientific">Arachis hypogaea</name>
    <name type="common">Peanut</name>
    <dbReference type="NCBI Taxonomy" id="3818"/>
    <lineage>
        <taxon>Eukaryota</taxon>
        <taxon>Viridiplantae</taxon>
        <taxon>Streptophyta</taxon>
        <taxon>Embryophyta</taxon>
        <taxon>Tracheophyta</taxon>
        <taxon>Spermatophyta</taxon>
        <taxon>Magnoliopsida</taxon>
        <taxon>eudicotyledons</taxon>
        <taxon>Gunneridae</taxon>
        <taxon>Pentapetalae</taxon>
        <taxon>rosids</taxon>
        <taxon>fabids</taxon>
        <taxon>Fabales</taxon>
        <taxon>Fabaceae</taxon>
        <taxon>Papilionoideae</taxon>
        <taxon>50 kb inversion clade</taxon>
        <taxon>dalbergioids sensu lato</taxon>
        <taxon>Dalbergieae</taxon>
        <taxon>Pterocarpus clade</taxon>
        <taxon>Arachis</taxon>
    </lineage>
</organism>
<evidence type="ECO:0000256" key="1">
    <source>
        <dbReference type="ARBA" id="ARBA00012513"/>
    </source>
</evidence>
<dbReference type="PANTHER" id="PTHR48005:SF13">
    <property type="entry name" value="SERINE_THREONINE-PROTEIN KINASE DDB_G0278509-RELATED"/>
    <property type="match status" value="1"/>
</dbReference>
<dbReference type="InterPro" id="IPR000719">
    <property type="entry name" value="Prot_kinase_dom"/>
</dbReference>
<comment type="catalytic activity">
    <reaction evidence="7">
        <text>L-threonyl-[protein] + ATP = O-phospho-L-threonyl-[protein] + ADP + H(+)</text>
        <dbReference type="Rhea" id="RHEA:46608"/>
        <dbReference type="Rhea" id="RHEA-COMP:11060"/>
        <dbReference type="Rhea" id="RHEA-COMP:11605"/>
        <dbReference type="ChEBI" id="CHEBI:15378"/>
        <dbReference type="ChEBI" id="CHEBI:30013"/>
        <dbReference type="ChEBI" id="CHEBI:30616"/>
        <dbReference type="ChEBI" id="CHEBI:61977"/>
        <dbReference type="ChEBI" id="CHEBI:456216"/>
        <dbReference type="EC" id="2.7.11.1"/>
    </reaction>
</comment>
<keyword evidence="11" id="KW-1185">Reference proteome</keyword>
<dbReference type="InterPro" id="IPR051420">
    <property type="entry name" value="Ser_Thr_Kinases_DiverseReg"/>
</dbReference>
<evidence type="ECO:0000259" key="9">
    <source>
        <dbReference type="PROSITE" id="PS50011"/>
    </source>
</evidence>
<dbReference type="EMBL" id="SDMP01000002">
    <property type="protein sequence ID" value="RYR72137.1"/>
    <property type="molecule type" value="Genomic_DNA"/>
</dbReference>
<dbReference type="STRING" id="3818.A0A445E9N7"/>
<gene>
    <name evidence="10" type="ORF">Ahy_A02g006339</name>
</gene>
<dbReference type="Proteomes" id="UP000289738">
    <property type="component" value="Chromosome A02"/>
</dbReference>
<evidence type="ECO:0000256" key="3">
    <source>
        <dbReference type="ARBA" id="ARBA00022679"/>
    </source>
</evidence>
<proteinExistence type="predicted"/>